<dbReference type="PROSITE" id="PS51257">
    <property type="entry name" value="PROKAR_LIPOPROTEIN"/>
    <property type="match status" value="1"/>
</dbReference>
<evidence type="ECO:0000256" key="3">
    <source>
        <dbReference type="ARBA" id="ARBA00022729"/>
    </source>
</evidence>
<dbReference type="PANTHER" id="PTHR30024:SF47">
    <property type="entry name" value="TAURINE-BINDING PERIPLASMIC PROTEIN"/>
    <property type="match status" value="1"/>
</dbReference>
<evidence type="ECO:0000256" key="2">
    <source>
        <dbReference type="ARBA" id="ARBA00010742"/>
    </source>
</evidence>
<dbReference type="InterPro" id="IPR015168">
    <property type="entry name" value="SsuA/THI5"/>
</dbReference>
<sequence length="343" mass="35868">MRSSAKFSAAAVAAALALTTLTACGGDSSASGGGDGKVKIMVGGLDKVIYMPAMLTQRLGYFKAEGLKVQLLTEPAGVQATTSLVAGDVQGVVGFYDHTLDLQVKGKQVQSVVQLAQAPGEVEVVSNKAAGELKSPKDFKGKKLGVTGLGSSTDFLTKYLAVDSGVQTSEFTPVAVGAGQTFISALKQGSIQGGMTTDPTVAQIVEQKIGKVLIDMRTPEGSKQALGGLYPSSSLYMNADWVNGHKDTVQKLANAFVKTLKWMSTHSAEDIAAKMPSDYAQGGAKLYAEAIKSTLPMFTKDGVMPTDGPATVERVLKAFNPNLKNATVDLKKTYTTEFVKKAG</sequence>
<dbReference type="Pfam" id="PF09084">
    <property type="entry name" value="NMT1"/>
    <property type="match status" value="1"/>
</dbReference>
<feature type="chain" id="PRO_5046922928" evidence="4">
    <location>
        <begin position="26"/>
        <end position="343"/>
    </location>
</feature>
<protein>
    <submittedName>
        <fullName evidence="6">ABC transporter substrate-binding protein</fullName>
    </submittedName>
</protein>
<gene>
    <name evidence="6" type="ORF">GCM10009575_003410</name>
</gene>
<organism evidence="6 7">
    <name type="scientific">Streptomyces rhizosphaericus</name>
    <dbReference type="NCBI Taxonomy" id="114699"/>
    <lineage>
        <taxon>Bacteria</taxon>
        <taxon>Bacillati</taxon>
        <taxon>Actinomycetota</taxon>
        <taxon>Actinomycetes</taxon>
        <taxon>Kitasatosporales</taxon>
        <taxon>Streptomycetaceae</taxon>
        <taxon>Streptomyces</taxon>
        <taxon>Streptomyces violaceusniger group</taxon>
    </lineage>
</organism>
<comment type="subcellular location">
    <subcellularLocation>
        <location evidence="1">Periplasm</location>
    </subcellularLocation>
</comment>
<reference evidence="6 7" key="1">
    <citation type="journal article" date="2019" name="Int. J. Syst. Evol. Microbiol.">
        <title>The Global Catalogue of Microorganisms (GCM) 10K type strain sequencing project: providing services to taxonomists for standard genome sequencing and annotation.</title>
        <authorList>
            <consortium name="The Broad Institute Genomics Platform"/>
            <consortium name="The Broad Institute Genome Sequencing Center for Infectious Disease"/>
            <person name="Wu L."/>
            <person name="Ma J."/>
        </authorList>
    </citation>
    <scope>NUCLEOTIDE SEQUENCE [LARGE SCALE GENOMIC DNA]</scope>
    <source>
        <strain evidence="6 7">JCM 11444</strain>
    </source>
</reference>
<feature type="domain" description="SsuA/THI5-like" evidence="5">
    <location>
        <begin position="52"/>
        <end position="266"/>
    </location>
</feature>
<keyword evidence="7" id="KW-1185">Reference proteome</keyword>
<keyword evidence="3 4" id="KW-0732">Signal</keyword>
<proteinExistence type="inferred from homology"/>
<evidence type="ECO:0000256" key="1">
    <source>
        <dbReference type="ARBA" id="ARBA00004418"/>
    </source>
</evidence>
<comment type="similarity">
    <text evidence="2">Belongs to the bacterial solute-binding protein SsuA/TauA family.</text>
</comment>
<evidence type="ECO:0000313" key="6">
    <source>
        <dbReference type="EMBL" id="GAA0915743.1"/>
    </source>
</evidence>
<dbReference type="EMBL" id="BAAAID010000001">
    <property type="protein sequence ID" value="GAA0915743.1"/>
    <property type="molecule type" value="Genomic_DNA"/>
</dbReference>
<dbReference type="SUPFAM" id="SSF53850">
    <property type="entry name" value="Periplasmic binding protein-like II"/>
    <property type="match status" value="1"/>
</dbReference>
<comment type="caution">
    <text evidence="6">The sequence shown here is derived from an EMBL/GenBank/DDBJ whole genome shotgun (WGS) entry which is preliminary data.</text>
</comment>
<evidence type="ECO:0000259" key="5">
    <source>
        <dbReference type="Pfam" id="PF09084"/>
    </source>
</evidence>
<evidence type="ECO:0000256" key="4">
    <source>
        <dbReference type="SAM" id="SignalP"/>
    </source>
</evidence>
<name>A0ABN1NTW8_9ACTN</name>
<accession>A0ABN1NTW8</accession>
<dbReference type="Proteomes" id="UP001500418">
    <property type="component" value="Unassembled WGS sequence"/>
</dbReference>
<feature type="signal peptide" evidence="4">
    <location>
        <begin position="1"/>
        <end position="25"/>
    </location>
</feature>
<dbReference type="Gene3D" id="3.40.190.10">
    <property type="entry name" value="Periplasmic binding protein-like II"/>
    <property type="match status" value="2"/>
</dbReference>
<evidence type="ECO:0000313" key="7">
    <source>
        <dbReference type="Proteomes" id="UP001500418"/>
    </source>
</evidence>
<dbReference type="PANTHER" id="PTHR30024">
    <property type="entry name" value="ALIPHATIC SULFONATES-BINDING PROTEIN-RELATED"/>
    <property type="match status" value="1"/>
</dbReference>